<name>A0A2P1PNF2_9GAMM</name>
<feature type="domain" description="Mce/MlaD" evidence="2">
    <location>
        <begin position="39"/>
        <end position="113"/>
    </location>
</feature>
<dbReference type="OrthoDB" id="9806984at2"/>
<reference evidence="3 4" key="1">
    <citation type="submission" date="2018-03" db="EMBL/GenBank/DDBJ databases">
        <title>Ahniella affigens gen. nov., sp. nov., a gammaproteobacterium isolated from sandy soil near a stream.</title>
        <authorList>
            <person name="Ko Y."/>
            <person name="Kim J.-H."/>
        </authorList>
    </citation>
    <scope>NUCLEOTIDE SEQUENCE [LARGE SCALE GENOMIC DNA]</scope>
    <source>
        <strain evidence="3 4">D13</strain>
    </source>
</reference>
<dbReference type="AlphaFoldDB" id="A0A2P1PNF2"/>
<dbReference type="PANTHER" id="PTHR36698:SF2">
    <property type="entry name" value="MCE_MLAD DOMAIN-CONTAINING PROTEIN"/>
    <property type="match status" value="1"/>
</dbReference>
<keyword evidence="1" id="KW-0812">Transmembrane</keyword>
<evidence type="ECO:0000259" key="2">
    <source>
        <dbReference type="Pfam" id="PF02470"/>
    </source>
</evidence>
<dbReference type="KEGG" id="xba:C7S18_03685"/>
<organism evidence="3 4">
    <name type="scientific">Ahniella affigens</name>
    <dbReference type="NCBI Taxonomy" id="2021234"/>
    <lineage>
        <taxon>Bacteria</taxon>
        <taxon>Pseudomonadati</taxon>
        <taxon>Pseudomonadota</taxon>
        <taxon>Gammaproteobacteria</taxon>
        <taxon>Lysobacterales</taxon>
        <taxon>Rhodanobacteraceae</taxon>
        <taxon>Ahniella</taxon>
    </lineage>
</organism>
<feature type="transmembrane region" description="Helical" evidence="1">
    <location>
        <begin position="6"/>
        <end position="28"/>
    </location>
</feature>
<dbReference type="Proteomes" id="UP000241074">
    <property type="component" value="Chromosome"/>
</dbReference>
<evidence type="ECO:0000256" key="1">
    <source>
        <dbReference type="SAM" id="Phobius"/>
    </source>
</evidence>
<protein>
    <recommendedName>
        <fullName evidence="2">Mce/MlaD domain-containing protein</fullName>
    </recommendedName>
</protein>
<keyword evidence="1" id="KW-1133">Transmembrane helix</keyword>
<dbReference type="RefSeq" id="WP_106890274.1">
    <property type="nucleotide sequence ID" value="NZ_CP027860.1"/>
</dbReference>
<dbReference type="PANTHER" id="PTHR36698">
    <property type="entry name" value="BLL5892 PROTEIN"/>
    <property type="match status" value="1"/>
</dbReference>
<dbReference type="EMBL" id="CP027860">
    <property type="protein sequence ID" value="AVP96345.1"/>
    <property type="molecule type" value="Genomic_DNA"/>
</dbReference>
<evidence type="ECO:0000313" key="3">
    <source>
        <dbReference type="EMBL" id="AVP96345.1"/>
    </source>
</evidence>
<accession>A0A2P1PNF2</accession>
<dbReference type="Pfam" id="PF02470">
    <property type="entry name" value="MlaD"/>
    <property type="match status" value="1"/>
</dbReference>
<keyword evidence="4" id="KW-1185">Reference proteome</keyword>
<sequence>METHARYLLVGLFSLVVAIGLIVFVLWLGKLQLDREYREYDVRFHESVTGLSVGGLVQYHGIQVGEVRRLTLDPKDPREVHVRIRVGADTPIKADTRAQLSYTGLTGVAVVEMFGGSPESKLLYEVDTRDVPEIDTVPSTLSELMSGGSGAMHSAQEVMTRIAEVLSDTNIKRVSATLDHLAEVSGKLREDYPEARLALQDLRTLEQKLTTAADRTNALLAEVQSGIAGNTKDDPNMMADLRTTIEQIQEAALSLKRVSDTGDRTLNGLDAQARGELTETLRALRETSENLARITRDFDRAPAGYLLHGDPLPTYQAKPESRQ</sequence>
<proteinExistence type="predicted"/>
<keyword evidence="1" id="KW-0472">Membrane</keyword>
<gene>
    <name evidence="3" type="ORF">C7S18_03685</name>
</gene>
<evidence type="ECO:0000313" key="4">
    <source>
        <dbReference type="Proteomes" id="UP000241074"/>
    </source>
</evidence>
<reference evidence="3 4" key="2">
    <citation type="submission" date="2018-03" db="EMBL/GenBank/DDBJ databases">
        <authorList>
            <person name="Keele B.F."/>
        </authorList>
    </citation>
    <scope>NUCLEOTIDE SEQUENCE [LARGE SCALE GENOMIC DNA]</scope>
    <source>
        <strain evidence="3 4">D13</strain>
    </source>
</reference>
<dbReference type="InterPro" id="IPR003399">
    <property type="entry name" value="Mce/MlaD"/>
</dbReference>